<keyword evidence="10" id="KW-0449">Lipoprotein</keyword>
<feature type="region of interest" description="Disordered" evidence="11">
    <location>
        <begin position="361"/>
        <end position="402"/>
    </location>
</feature>
<dbReference type="Gene3D" id="3.80.20.20">
    <property type="entry name" value="Receptor L-domain"/>
    <property type="match status" value="1"/>
</dbReference>
<dbReference type="RefSeq" id="XP_037142123.1">
    <property type="nucleotide sequence ID" value="XM_037286228.1"/>
</dbReference>
<keyword evidence="14" id="KW-1185">Reference proteome</keyword>
<feature type="signal peptide" evidence="12">
    <location>
        <begin position="1"/>
        <end position="19"/>
    </location>
</feature>
<dbReference type="GO" id="GO:0005886">
    <property type="term" value="C:plasma membrane"/>
    <property type="evidence" value="ECO:0007669"/>
    <property type="project" value="UniProtKB-SubCell"/>
</dbReference>
<dbReference type="GO" id="GO:0098552">
    <property type="term" value="C:side of membrane"/>
    <property type="evidence" value="ECO:0007669"/>
    <property type="project" value="UniProtKB-KW"/>
</dbReference>
<feature type="compositionally biased region" description="Low complexity" evidence="11">
    <location>
        <begin position="361"/>
        <end position="398"/>
    </location>
</feature>
<dbReference type="GO" id="GO:0009986">
    <property type="term" value="C:cell surface"/>
    <property type="evidence" value="ECO:0007669"/>
    <property type="project" value="TreeGrafter"/>
</dbReference>
<reference evidence="13 14" key="1">
    <citation type="submission" date="2020-07" db="EMBL/GenBank/DDBJ databases">
        <title>The yeast mating-type switching endonuclease HO is a domesticated member of an unorthodox homing genetic element family.</title>
        <authorList>
            <person name="Coughlan A.Y."/>
            <person name="Lombardi L."/>
            <person name="Braun-Galleani S."/>
            <person name="Martos A.R."/>
            <person name="Galeote V."/>
            <person name="Bigey F."/>
            <person name="Dequin S."/>
            <person name="Byrne K.P."/>
            <person name="Wolfe K.H."/>
        </authorList>
    </citation>
    <scope>NUCLEOTIDE SEQUENCE [LARGE SCALE GENOMIC DNA]</scope>
    <source>
        <strain evidence="13 14">NRRL Y-6702</strain>
    </source>
</reference>
<accession>A0A7H9AVS2</accession>
<keyword evidence="5" id="KW-0134">Cell wall</keyword>
<keyword evidence="9" id="KW-0325">Glycoprotein</keyword>
<organism evidence="13 14">
    <name type="scientific">Zygotorulaspora mrakii</name>
    <name type="common">Zygosaccharomyces mrakii</name>
    <dbReference type="NCBI Taxonomy" id="42260"/>
    <lineage>
        <taxon>Eukaryota</taxon>
        <taxon>Fungi</taxon>
        <taxon>Dikarya</taxon>
        <taxon>Ascomycota</taxon>
        <taxon>Saccharomycotina</taxon>
        <taxon>Saccharomycetes</taxon>
        <taxon>Saccharomycetales</taxon>
        <taxon>Saccharomycetaceae</taxon>
        <taxon>Zygotorulaspora</taxon>
    </lineage>
</organism>
<dbReference type="PANTHER" id="PTHR31018">
    <property type="entry name" value="SPORULATION-SPECIFIC PROTEIN-RELATED"/>
    <property type="match status" value="1"/>
</dbReference>
<dbReference type="KEGG" id="zmk:HG535_0A03340"/>
<evidence type="ECO:0000256" key="7">
    <source>
        <dbReference type="ARBA" id="ARBA00022622"/>
    </source>
</evidence>
<name>A0A7H9AVS2_ZYGMR</name>
<keyword evidence="8 12" id="KW-0732">Signal</keyword>
<evidence type="ECO:0000256" key="12">
    <source>
        <dbReference type="SAM" id="SignalP"/>
    </source>
</evidence>
<dbReference type="InterPro" id="IPR051648">
    <property type="entry name" value="CWI-Assembly_Regulator"/>
</dbReference>
<proteinExistence type="inferred from homology"/>
<feature type="chain" id="PRO_5028995703" description="Receptor L-domain domain-containing protein" evidence="12">
    <location>
        <begin position="20"/>
        <end position="424"/>
    </location>
</feature>
<gene>
    <name evidence="13" type="ORF">HG535_0A03340</name>
</gene>
<dbReference type="EMBL" id="CP058604">
    <property type="protein sequence ID" value="QLG70395.1"/>
    <property type="molecule type" value="Genomic_DNA"/>
</dbReference>
<dbReference type="GeneID" id="59234031"/>
<comment type="subcellular location">
    <subcellularLocation>
        <location evidence="2">Cell membrane</location>
        <topology evidence="2">Lipid-anchor</topology>
        <topology evidence="2">GPI-anchor</topology>
    </subcellularLocation>
    <subcellularLocation>
        <location evidence="1">Secreted</location>
        <location evidence="1">Cell wall</location>
    </subcellularLocation>
</comment>
<dbReference type="SUPFAM" id="SSF52058">
    <property type="entry name" value="L domain-like"/>
    <property type="match status" value="3"/>
</dbReference>
<dbReference type="GO" id="GO:0031505">
    <property type="term" value="P:fungal-type cell wall organization"/>
    <property type="evidence" value="ECO:0007669"/>
    <property type="project" value="TreeGrafter"/>
</dbReference>
<evidence type="ECO:0000313" key="13">
    <source>
        <dbReference type="EMBL" id="QLG70395.1"/>
    </source>
</evidence>
<dbReference type="PANTHER" id="PTHR31018:SF3">
    <property type="entry name" value="RECEPTOR PROTEIN-TYROSINE KINASE"/>
    <property type="match status" value="1"/>
</dbReference>
<evidence type="ECO:0000256" key="8">
    <source>
        <dbReference type="ARBA" id="ARBA00022729"/>
    </source>
</evidence>
<sequence length="424" mass="43505">MQLKNSVIAAALVTGTALAANSTVSVPSSCTITSSATATAQGDLDDYSSCSTLVGNLTISGSSLSNAALANVEAIHGSLTITNATSLDSFHADSLTSVTNLRLNQLTVLSSASFGSLQRVELIEFIALPALQTFTTNLRSANMIYISDTSLESVNAFSSLEEVAIFNFNNNRYLTNLQSTLRTVSNALEFSSNGEGANVTFDSLIWANNVTLRDVNSASFAALRNVNASFGLINNSITSLNMSHLAAVGGSFAVVSNDQLTDLHCSNLSQVGGGFVVANNTELNQINGFHNLSSVGGALEVQGNFTQLDLANLRSVRGGANVDTRSGNFSCNPLRSLQRNGGIQGDSFVCRNGATSTSIQLSSTSSSDSSSTDSADASSTDDGSSSSATATVSSSSSSKHNGAAQFAPAGSFFAVVAAAAAALL</sequence>
<keyword evidence="7" id="KW-0336">GPI-anchor</keyword>
<dbReference type="AlphaFoldDB" id="A0A7H9AVS2"/>
<evidence type="ECO:0000256" key="10">
    <source>
        <dbReference type="ARBA" id="ARBA00023288"/>
    </source>
</evidence>
<evidence type="ECO:0000256" key="1">
    <source>
        <dbReference type="ARBA" id="ARBA00004191"/>
    </source>
</evidence>
<evidence type="ECO:0000256" key="6">
    <source>
        <dbReference type="ARBA" id="ARBA00022525"/>
    </source>
</evidence>
<dbReference type="OrthoDB" id="536881at2759"/>
<keyword evidence="4" id="KW-1003">Cell membrane</keyword>
<keyword evidence="7" id="KW-0472">Membrane</keyword>
<protein>
    <recommendedName>
        <fullName evidence="15">Receptor L-domain domain-containing protein</fullName>
    </recommendedName>
</protein>
<evidence type="ECO:0000313" key="14">
    <source>
        <dbReference type="Proteomes" id="UP000509704"/>
    </source>
</evidence>
<keyword evidence="6" id="KW-0964">Secreted</keyword>
<evidence type="ECO:0000256" key="5">
    <source>
        <dbReference type="ARBA" id="ARBA00022512"/>
    </source>
</evidence>
<evidence type="ECO:0000256" key="2">
    <source>
        <dbReference type="ARBA" id="ARBA00004609"/>
    </source>
</evidence>
<evidence type="ECO:0000256" key="11">
    <source>
        <dbReference type="SAM" id="MobiDB-lite"/>
    </source>
</evidence>
<dbReference type="Proteomes" id="UP000509704">
    <property type="component" value="Chromosome 1"/>
</dbReference>
<evidence type="ECO:0000256" key="4">
    <source>
        <dbReference type="ARBA" id="ARBA00022475"/>
    </source>
</evidence>
<comment type="similarity">
    <text evidence="3">Belongs to the SPS2 family.</text>
</comment>
<dbReference type="InterPro" id="IPR036941">
    <property type="entry name" value="Rcpt_L-dom_sf"/>
</dbReference>
<evidence type="ECO:0000256" key="3">
    <source>
        <dbReference type="ARBA" id="ARBA00005798"/>
    </source>
</evidence>
<dbReference type="GO" id="GO:0009277">
    <property type="term" value="C:fungal-type cell wall"/>
    <property type="evidence" value="ECO:0007669"/>
    <property type="project" value="TreeGrafter"/>
</dbReference>
<evidence type="ECO:0000256" key="9">
    <source>
        <dbReference type="ARBA" id="ARBA00023180"/>
    </source>
</evidence>
<evidence type="ECO:0008006" key="15">
    <source>
        <dbReference type="Google" id="ProtNLM"/>
    </source>
</evidence>